<gene>
    <name evidence="1" type="ORF">CEURO_LOCUS21795</name>
</gene>
<organism evidence="1 2">
    <name type="scientific">Cuscuta europaea</name>
    <name type="common">European dodder</name>
    <dbReference type="NCBI Taxonomy" id="41803"/>
    <lineage>
        <taxon>Eukaryota</taxon>
        <taxon>Viridiplantae</taxon>
        <taxon>Streptophyta</taxon>
        <taxon>Embryophyta</taxon>
        <taxon>Tracheophyta</taxon>
        <taxon>Spermatophyta</taxon>
        <taxon>Magnoliopsida</taxon>
        <taxon>eudicotyledons</taxon>
        <taxon>Gunneridae</taxon>
        <taxon>Pentapetalae</taxon>
        <taxon>asterids</taxon>
        <taxon>lamiids</taxon>
        <taxon>Solanales</taxon>
        <taxon>Convolvulaceae</taxon>
        <taxon>Cuscuteae</taxon>
        <taxon>Cuscuta</taxon>
        <taxon>Cuscuta subgen. Cuscuta</taxon>
    </lineage>
</organism>
<proteinExistence type="predicted"/>
<dbReference type="OrthoDB" id="10434042at2759"/>
<protein>
    <recommendedName>
        <fullName evidence="3">RNase H type-1 domain-containing protein</fullName>
    </recommendedName>
</protein>
<reference evidence="1" key="1">
    <citation type="submission" date="2022-07" db="EMBL/GenBank/DDBJ databases">
        <authorList>
            <person name="Macas J."/>
            <person name="Novak P."/>
            <person name="Neumann P."/>
        </authorList>
    </citation>
    <scope>NUCLEOTIDE SEQUENCE</scope>
</reference>
<evidence type="ECO:0000313" key="1">
    <source>
        <dbReference type="EMBL" id="CAH9118091.1"/>
    </source>
</evidence>
<dbReference type="AlphaFoldDB" id="A0A9P1END4"/>
<comment type="caution">
    <text evidence="1">The sequence shown here is derived from an EMBL/GenBank/DDBJ whole genome shotgun (WGS) entry which is preliminary data.</text>
</comment>
<accession>A0A9P1END4</accession>
<evidence type="ECO:0008006" key="3">
    <source>
        <dbReference type="Google" id="ProtNLM"/>
    </source>
</evidence>
<keyword evidence="2" id="KW-1185">Reference proteome</keyword>
<evidence type="ECO:0000313" key="2">
    <source>
        <dbReference type="Proteomes" id="UP001152484"/>
    </source>
</evidence>
<feature type="non-terminal residue" evidence="1">
    <location>
        <position position="163"/>
    </location>
</feature>
<sequence>MGVLNIPVPIAATSIRSVLIAWWLKAGSKKLEDVFKHNLPRIISWNIWKVYTSILWDEKEKPPIACQMIQKIKCYTQQWALSLSNLKLISIGDILFEENLIPRNFKLTGMRFQLIKWFKPKAGFKLNTDAAFSPGQIVGGAIMRDSQGKMCFALRFPLNASSL</sequence>
<name>A0A9P1END4_CUSEU</name>
<dbReference type="EMBL" id="CAMAPE010000075">
    <property type="protein sequence ID" value="CAH9118091.1"/>
    <property type="molecule type" value="Genomic_DNA"/>
</dbReference>
<dbReference type="Proteomes" id="UP001152484">
    <property type="component" value="Unassembled WGS sequence"/>
</dbReference>